<feature type="signal peptide" evidence="3">
    <location>
        <begin position="1"/>
        <end position="29"/>
    </location>
</feature>
<evidence type="ECO:0000256" key="2">
    <source>
        <dbReference type="ARBA" id="ARBA00005695"/>
    </source>
</evidence>
<dbReference type="Proteomes" id="UP000637002">
    <property type="component" value="Unassembled WGS sequence"/>
</dbReference>
<name>A0A916TZY3_9HYPH</name>
<dbReference type="GO" id="GO:0015833">
    <property type="term" value="P:peptide transport"/>
    <property type="evidence" value="ECO:0007669"/>
    <property type="project" value="TreeGrafter"/>
</dbReference>
<gene>
    <name evidence="5" type="ORF">GCM10010994_12360</name>
</gene>
<comment type="similarity">
    <text evidence="2">Belongs to the bacterial solute-binding protein 5 family.</text>
</comment>
<feature type="chain" id="PRO_5037414011" evidence="3">
    <location>
        <begin position="30"/>
        <end position="648"/>
    </location>
</feature>
<evidence type="ECO:0000259" key="4">
    <source>
        <dbReference type="Pfam" id="PF00496"/>
    </source>
</evidence>
<evidence type="ECO:0000313" key="6">
    <source>
        <dbReference type="Proteomes" id="UP000637002"/>
    </source>
</evidence>
<evidence type="ECO:0000256" key="1">
    <source>
        <dbReference type="ARBA" id="ARBA00004418"/>
    </source>
</evidence>
<dbReference type="Pfam" id="PF00496">
    <property type="entry name" value="SBP_bac_5"/>
    <property type="match status" value="1"/>
</dbReference>
<dbReference type="EMBL" id="BMGG01000002">
    <property type="protein sequence ID" value="GGC54985.1"/>
    <property type="molecule type" value="Genomic_DNA"/>
</dbReference>
<comment type="caution">
    <text evidence="5">The sequence shown here is derived from an EMBL/GenBank/DDBJ whole genome shotgun (WGS) entry which is preliminary data.</text>
</comment>
<proteinExistence type="inferred from homology"/>
<dbReference type="InterPro" id="IPR039424">
    <property type="entry name" value="SBP_5"/>
</dbReference>
<organism evidence="5 6">
    <name type="scientific">Chelatococcus reniformis</name>
    <dbReference type="NCBI Taxonomy" id="1494448"/>
    <lineage>
        <taxon>Bacteria</taxon>
        <taxon>Pseudomonadati</taxon>
        <taxon>Pseudomonadota</taxon>
        <taxon>Alphaproteobacteria</taxon>
        <taxon>Hyphomicrobiales</taxon>
        <taxon>Chelatococcaceae</taxon>
        <taxon>Chelatococcus</taxon>
    </lineage>
</organism>
<keyword evidence="6" id="KW-1185">Reference proteome</keyword>
<accession>A0A916TZY3</accession>
<dbReference type="Gene3D" id="3.10.105.10">
    <property type="entry name" value="Dipeptide-binding Protein, Domain 3"/>
    <property type="match status" value="1"/>
</dbReference>
<reference evidence="5" key="1">
    <citation type="journal article" date="2014" name="Int. J. Syst. Evol. Microbiol.">
        <title>Complete genome sequence of Corynebacterium casei LMG S-19264T (=DSM 44701T), isolated from a smear-ripened cheese.</title>
        <authorList>
            <consortium name="US DOE Joint Genome Institute (JGI-PGF)"/>
            <person name="Walter F."/>
            <person name="Albersmeier A."/>
            <person name="Kalinowski J."/>
            <person name="Ruckert C."/>
        </authorList>
    </citation>
    <scope>NUCLEOTIDE SEQUENCE</scope>
    <source>
        <strain evidence="5">CGMCC 1.12919</strain>
    </source>
</reference>
<dbReference type="AlphaFoldDB" id="A0A916TZY3"/>
<dbReference type="CDD" id="cd08500">
    <property type="entry name" value="PBP2_NikA_DppA_OppA_like_4"/>
    <property type="match status" value="1"/>
</dbReference>
<dbReference type="InterPro" id="IPR006311">
    <property type="entry name" value="TAT_signal"/>
</dbReference>
<dbReference type="PANTHER" id="PTHR30290">
    <property type="entry name" value="PERIPLASMIC BINDING COMPONENT OF ABC TRANSPORTER"/>
    <property type="match status" value="1"/>
</dbReference>
<dbReference type="PANTHER" id="PTHR30290:SF62">
    <property type="entry name" value="OLIGOPEPTIDE ABC TRANSPORTER, PERIPLASMIC OLIGOPEPTIDE-BINDING PROTEIN"/>
    <property type="match status" value="1"/>
</dbReference>
<evidence type="ECO:0000256" key="3">
    <source>
        <dbReference type="SAM" id="SignalP"/>
    </source>
</evidence>
<protein>
    <submittedName>
        <fullName evidence="5">Peptide ABC transporter substrate-binding protein</fullName>
    </submittedName>
</protein>
<evidence type="ECO:0000313" key="5">
    <source>
        <dbReference type="EMBL" id="GGC54985.1"/>
    </source>
</evidence>
<dbReference type="RefSeq" id="WP_188608265.1">
    <property type="nucleotide sequence ID" value="NZ_BMGG01000002.1"/>
</dbReference>
<dbReference type="SUPFAM" id="SSF53850">
    <property type="entry name" value="Periplasmic binding protein-like II"/>
    <property type="match status" value="1"/>
</dbReference>
<reference evidence="5" key="2">
    <citation type="submission" date="2020-09" db="EMBL/GenBank/DDBJ databases">
        <authorList>
            <person name="Sun Q."/>
            <person name="Zhou Y."/>
        </authorList>
    </citation>
    <scope>NUCLEOTIDE SEQUENCE</scope>
    <source>
        <strain evidence="5">CGMCC 1.12919</strain>
    </source>
</reference>
<comment type="subcellular location">
    <subcellularLocation>
        <location evidence="1">Periplasm</location>
    </subcellularLocation>
</comment>
<sequence length="648" mass="71935">MTRVLNRRELLLQAGATLAVLPLATRALADIALQEAPLFAEQVAAGKLPPIAQRLPKQPFVSDLAANGRVIGKPGGSMTTLIAKLRDVRYLSANAYTRLVGYTDKLVLRPDILSALDNEGNRVFTLRLREGHRWSDGYPFTAEDFRYYWEDIVNNKQLSPAGVPTYMLADGKPPTFEVLDEHTVRYTWATPNPLFLPTMAAPQDPFIYRPAHFLRNYHGKYADKDKLDQLVAKAKVRSWAPLHNRMDSMLENSNPELPTLFPWRAVPASSGARIVFERNPYFHRIDTAGQQLPYVDQVLADVASASLFAAKSNAGEVDFLARGLVMNDIPVLKQGEGAQGYKTLLWRLARGSEVALYPNLTTVDPVWRQLNRDVRFRRALSLAIDRHTINNALLFGLGQEGNNTVREGSALFEPSYRSKWAQHDSAAAAKLLDDVGLAKGSGGIRNLPDGRPAEIVVEVDGDTGLAVDTLELITEFWREVGLKLFIKPQDRTILRNRAYEGQTVMVASQGLDNAIPTAGMVPGELAPVHQDNLAWPRWGQYVETKGTSGEPVDMPEAKKLLEAYTAWLRSTDSAQQAAAWHAMLALHADNQWIIGTVAGALQPIVLRDGLANLPAEALYSWAPTSLLGIYRIDEIFWDRQDRRIAKAP</sequence>
<dbReference type="PROSITE" id="PS51318">
    <property type="entry name" value="TAT"/>
    <property type="match status" value="1"/>
</dbReference>
<dbReference type="Gene3D" id="3.40.190.10">
    <property type="entry name" value="Periplasmic binding protein-like II"/>
    <property type="match status" value="1"/>
</dbReference>
<dbReference type="GO" id="GO:1904680">
    <property type="term" value="F:peptide transmembrane transporter activity"/>
    <property type="evidence" value="ECO:0007669"/>
    <property type="project" value="TreeGrafter"/>
</dbReference>
<dbReference type="InterPro" id="IPR000914">
    <property type="entry name" value="SBP_5_dom"/>
</dbReference>
<feature type="domain" description="Solute-binding protein family 5" evidence="4">
    <location>
        <begin position="118"/>
        <end position="513"/>
    </location>
</feature>
<keyword evidence="3" id="KW-0732">Signal</keyword>